<keyword evidence="1" id="KW-0175">Coiled coil</keyword>
<dbReference type="AlphaFoldDB" id="A0A2H0V1I5"/>
<evidence type="ECO:0000256" key="1">
    <source>
        <dbReference type="SAM" id="Coils"/>
    </source>
</evidence>
<proteinExistence type="predicted"/>
<keyword evidence="2" id="KW-0472">Membrane</keyword>
<reference evidence="4" key="1">
    <citation type="submission" date="2017-09" db="EMBL/GenBank/DDBJ databases">
        <title>Depth-based differentiation of microbial function through sediment-hosted aquifers and enrichment of novel symbionts in the deep terrestrial subsurface.</title>
        <authorList>
            <person name="Probst A.J."/>
            <person name="Ladd B."/>
            <person name="Jarett J.K."/>
            <person name="Geller-Mcgrath D.E."/>
            <person name="Sieber C.M.K."/>
            <person name="Emerson J.B."/>
            <person name="Anantharaman K."/>
            <person name="Thomas B.C."/>
            <person name="Malmstrom R."/>
            <person name="Stieglmeier M."/>
            <person name="Klingl A."/>
            <person name="Woyke T."/>
            <person name="Ryan C.M."/>
            <person name="Banfield J.F."/>
        </authorList>
    </citation>
    <scope>NUCLEOTIDE SEQUENCE [LARGE SCALE GENOMIC DNA]</scope>
</reference>
<comment type="caution">
    <text evidence="3">The sequence shown here is derived from an EMBL/GenBank/DDBJ whole genome shotgun (WGS) entry which is preliminary data.</text>
</comment>
<accession>A0A2H0V1I5</accession>
<protein>
    <submittedName>
        <fullName evidence="3">Uncharacterized protein</fullName>
    </submittedName>
</protein>
<dbReference type="Proteomes" id="UP000228626">
    <property type="component" value="Unassembled WGS sequence"/>
</dbReference>
<evidence type="ECO:0000313" key="4">
    <source>
        <dbReference type="Proteomes" id="UP000228626"/>
    </source>
</evidence>
<name>A0A2H0V1I5_9BACT</name>
<evidence type="ECO:0000256" key="2">
    <source>
        <dbReference type="SAM" id="Phobius"/>
    </source>
</evidence>
<evidence type="ECO:0000313" key="3">
    <source>
        <dbReference type="EMBL" id="PIR92951.1"/>
    </source>
</evidence>
<organism evidence="3 4">
    <name type="scientific">Candidatus Falkowbacteria bacterium CG10_big_fil_rev_8_21_14_0_10_43_10</name>
    <dbReference type="NCBI Taxonomy" id="1974567"/>
    <lineage>
        <taxon>Bacteria</taxon>
        <taxon>Candidatus Falkowiibacteriota</taxon>
    </lineage>
</organism>
<feature type="coiled-coil region" evidence="1">
    <location>
        <begin position="40"/>
        <end position="71"/>
    </location>
</feature>
<keyword evidence="2" id="KW-0812">Transmembrane</keyword>
<gene>
    <name evidence="3" type="ORF">COT99_03505</name>
</gene>
<dbReference type="EMBL" id="PFAR01000041">
    <property type="protein sequence ID" value="PIR92951.1"/>
    <property type="molecule type" value="Genomic_DNA"/>
</dbReference>
<feature type="transmembrane region" description="Helical" evidence="2">
    <location>
        <begin position="12"/>
        <end position="31"/>
    </location>
</feature>
<sequence length="209" mass="23937">MWEVILKLIEQLNSSVFVLLLILIIAFLVCYKAGGIVNSFKSFKEDNKSVKDRIEDVKETLLSKIDSVKDKLSDIKSTTDLLYNAHLQTVKKESPVSLTELGKEIAKEISAEEKVNNYWSEIKNKIESHTPTNPYDVQQIAMEIAKECFKKIFSLGEQSKIKTISYEKGLNILQIYPIIGIFIRDRYLQEKNMGVDEIDKFDPAVKKTV</sequence>
<keyword evidence="2" id="KW-1133">Transmembrane helix</keyword>